<feature type="compositionally biased region" description="Low complexity" evidence="1">
    <location>
        <begin position="80"/>
        <end position="89"/>
    </location>
</feature>
<organism evidence="2">
    <name type="scientific">uncultured Rubrobacteraceae bacterium</name>
    <dbReference type="NCBI Taxonomy" id="349277"/>
    <lineage>
        <taxon>Bacteria</taxon>
        <taxon>Bacillati</taxon>
        <taxon>Actinomycetota</taxon>
        <taxon>Rubrobacteria</taxon>
        <taxon>Rubrobacterales</taxon>
        <taxon>Rubrobacteraceae</taxon>
        <taxon>environmental samples</taxon>
    </lineage>
</organism>
<evidence type="ECO:0000256" key="1">
    <source>
        <dbReference type="SAM" id="MobiDB-lite"/>
    </source>
</evidence>
<feature type="region of interest" description="Disordered" evidence="1">
    <location>
        <begin position="68"/>
        <end position="123"/>
    </location>
</feature>
<reference evidence="2" key="1">
    <citation type="submission" date="2020-02" db="EMBL/GenBank/DDBJ databases">
        <authorList>
            <person name="Meier V. D."/>
        </authorList>
    </citation>
    <scope>NUCLEOTIDE SEQUENCE</scope>
    <source>
        <strain evidence="2">AVDCRST_MAG58</strain>
    </source>
</reference>
<dbReference type="EMBL" id="CADCVF010000005">
    <property type="protein sequence ID" value="CAA9443915.1"/>
    <property type="molecule type" value="Genomic_DNA"/>
</dbReference>
<sequence length="123" mass="13205">MTEASRQPKDKNYNLITVLHQSADNVESLKTYIQDAQAEGDQELVEFFSGVLENNLEAAQRAKEMLVPRLQSDDEGPVNGVTDTVGGVTEPVSGLTDKVGGVTDTVRGTTDKLLGGGGKEKQR</sequence>
<name>A0A6J4QJJ0_9ACTN</name>
<evidence type="ECO:0000313" key="2">
    <source>
        <dbReference type="EMBL" id="CAA9443915.1"/>
    </source>
</evidence>
<feature type="compositionally biased region" description="Low complexity" evidence="1">
    <location>
        <begin position="96"/>
        <end position="113"/>
    </location>
</feature>
<gene>
    <name evidence="2" type="ORF">AVDCRST_MAG58-226</name>
</gene>
<proteinExistence type="predicted"/>
<dbReference type="AlphaFoldDB" id="A0A6J4QJJ0"/>
<accession>A0A6J4QJJ0</accession>
<protein>
    <submittedName>
        <fullName evidence="2">Uncharacterized protein</fullName>
    </submittedName>
</protein>